<dbReference type="PANTHER" id="PTHR38471">
    <property type="entry name" value="FOUR HELIX BUNDLE PROTEIN"/>
    <property type="match status" value="1"/>
</dbReference>
<protein>
    <submittedName>
        <fullName evidence="1">Four helix bundle protein</fullName>
    </submittedName>
</protein>
<sequence>MDLAVECYSLTASYPKKELYGLALQINRSCASIPANIAEGHGRGSRKEFVQFLWIAHGSLCELETHILLLERLGLMEKGQNQRLLQSCTQIKKMLRALISQLAKTPHP</sequence>
<evidence type="ECO:0000313" key="1">
    <source>
        <dbReference type="EMBL" id="RIH74918.1"/>
    </source>
</evidence>
<dbReference type="SUPFAM" id="SSF158446">
    <property type="entry name" value="IVS-encoded protein-like"/>
    <property type="match status" value="1"/>
</dbReference>
<comment type="caution">
    <text evidence="1">The sequence shown here is derived from an EMBL/GenBank/DDBJ whole genome shotgun (WGS) entry which is preliminary data.</text>
</comment>
<dbReference type="Proteomes" id="UP000265443">
    <property type="component" value="Unassembled WGS sequence"/>
</dbReference>
<gene>
    <name evidence="1" type="ORF">Mhypo_03137</name>
</gene>
<dbReference type="EMBL" id="QWKY01000096">
    <property type="protein sequence ID" value="RIH74918.1"/>
    <property type="molecule type" value="Genomic_DNA"/>
</dbReference>
<reference evidence="1 2" key="1">
    <citation type="submission" date="2018-08" db="EMBL/GenBank/DDBJ databases">
        <title>Meiothermus hypogaeus DSM 23238 genome sequencing project.</title>
        <authorList>
            <person name="Da Costa M.S."/>
            <person name="Albuquerque L."/>
            <person name="Raposo P."/>
            <person name="Froufe H.J.C."/>
            <person name="Barroso C.S."/>
            <person name="Egas C."/>
        </authorList>
    </citation>
    <scope>NUCLEOTIDE SEQUENCE [LARGE SCALE GENOMIC DNA]</scope>
    <source>
        <strain evidence="1 2">DSM 23238</strain>
    </source>
</reference>
<dbReference type="InterPro" id="IPR036583">
    <property type="entry name" value="23S_rRNA_IVS_sf"/>
</dbReference>
<name>A0ABX9MIM3_9DEIN</name>
<evidence type="ECO:0000313" key="2">
    <source>
        <dbReference type="Proteomes" id="UP000265443"/>
    </source>
</evidence>
<dbReference type="Pfam" id="PF05635">
    <property type="entry name" value="23S_rRNA_IVP"/>
    <property type="match status" value="1"/>
</dbReference>
<dbReference type="NCBIfam" id="TIGR02436">
    <property type="entry name" value="four helix bundle protein"/>
    <property type="match status" value="1"/>
</dbReference>
<dbReference type="RefSeq" id="WP_119342223.1">
    <property type="nucleotide sequence ID" value="NZ_QWKY01000096.1"/>
</dbReference>
<proteinExistence type="predicted"/>
<dbReference type="PANTHER" id="PTHR38471:SF2">
    <property type="entry name" value="FOUR HELIX BUNDLE PROTEIN"/>
    <property type="match status" value="1"/>
</dbReference>
<dbReference type="Gene3D" id="1.20.1440.60">
    <property type="entry name" value="23S rRNA-intervening sequence"/>
    <property type="match status" value="1"/>
</dbReference>
<dbReference type="CDD" id="cd16377">
    <property type="entry name" value="23S_rRNA_IVP_like"/>
    <property type="match status" value="1"/>
</dbReference>
<accession>A0ABX9MIM3</accession>
<keyword evidence="2" id="KW-1185">Reference proteome</keyword>
<dbReference type="InterPro" id="IPR012657">
    <property type="entry name" value="23S_rRNA-intervening_sequence"/>
</dbReference>
<organism evidence="1 2">
    <name type="scientific">Meiothermus hypogaeus</name>
    <dbReference type="NCBI Taxonomy" id="884155"/>
    <lineage>
        <taxon>Bacteria</taxon>
        <taxon>Thermotogati</taxon>
        <taxon>Deinococcota</taxon>
        <taxon>Deinococci</taxon>
        <taxon>Thermales</taxon>
        <taxon>Thermaceae</taxon>
        <taxon>Meiothermus</taxon>
    </lineage>
</organism>